<gene>
    <name evidence="7" type="ORF">METZ01_LOCUS136070</name>
</gene>
<keyword evidence="3 6" id="KW-0812">Transmembrane</keyword>
<evidence type="ECO:0000256" key="1">
    <source>
        <dbReference type="ARBA" id="ARBA00004651"/>
    </source>
</evidence>
<reference evidence="7" key="1">
    <citation type="submission" date="2018-05" db="EMBL/GenBank/DDBJ databases">
        <authorList>
            <person name="Lanie J.A."/>
            <person name="Ng W.-L."/>
            <person name="Kazmierczak K.M."/>
            <person name="Andrzejewski T.M."/>
            <person name="Davidsen T.M."/>
            <person name="Wayne K.J."/>
            <person name="Tettelin H."/>
            <person name="Glass J.I."/>
            <person name="Rusch D."/>
            <person name="Podicherti R."/>
            <person name="Tsui H.-C.T."/>
            <person name="Winkler M.E."/>
        </authorList>
    </citation>
    <scope>NUCLEOTIDE SEQUENCE</scope>
</reference>
<evidence type="ECO:0000313" key="7">
    <source>
        <dbReference type="EMBL" id="SVA83216.1"/>
    </source>
</evidence>
<organism evidence="7">
    <name type="scientific">marine metagenome</name>
    <dbReference type="NCBI Taxonomy" id="408172"/>
    <lineage>
        <taxon>unclassified sequences</taxon>
        <taxon>metagenomes</taxon>
        <taxon>ecological metagenomes</taxon>
    </lineage>
</organism>
<dbReference type="EMBL" id="UINC01019631">
    <property type="protein sequence ID" value="SVA83216.1"/>
    <property type="molecule type" value="Genomic_DNA"/>
</dbReference>
<evidence type="ECO:0008006" key="8">
    <source>
        <dbReference type="Google" id="ProtNLM"/>
    </source>
</evidence>
<comment type="subcellular location">
    <subcellularLocation>
        <location evidence="1">Cell membrane</location>
        <topology evidence="1">Multi-pass membrane protein</topology>
    </subcellularLocation>
</comment>
<feature type="non-terminal residue" evidence="7">
    <location>
        <position position="142"/>
    </location>
</feature>
<dbReference type="Pfam" id="PF01810">
    <property type="entry name" value="LysE"/>
    <property type="match status" value="1"/>
</dbReference>
<feature type="transmembrane region" description="Helical" evidence="6">
    <location>
        <begin position="41"/>
        <end position="61"/>
    </location>
</feature>
<dbReference type="PANTHER" id="PTHR30086">
    <property type="entry name" value="ARGININE EXPORTER PROTEIN ARGO"/>
    <property type="match status" value="1"/>
</dbReference>
<name>A0A381Z1M9_9ZZZZ</name>
<accession>A0A381Z1M9</accession>
<dbReference type="GO" id="GO:0033228">
    <property type="term" value="P:cysteine export across plasma membrane"/>
    <property type="evidence" value="ECO:0007669"/>
    <property type="project" value="TreeGrafter"/>
</dbReference>
<proteinExistence type="predicted"/>
<evidence type="ECO:0000256" key="2">
    <source>
        <dbReference type="ARBA" id="ARBA00022475"/>
    </source>
</evidence>
<keyword evidence="2" id="KW-1003">Cell membrane</keyword>
<dbReference type="PANTHER" id="PTHR30086:SF20">
    <property type="entry name" value="ARGININE EXPORTER PROTEIN ARGO-RELATED"/>
    <property type="match status" value="1"/>
</dbReference>
<dbReference type="AlphaFoldDB" id="A0A381Z1M9"/>
<keyword evidence="4 6" id="KW-1133">Transmembrane helix</keyword>
<feature type="transmembrane region" description="Helical" evidence="6">
    <location>
        <begin position="73"/>
        <end position="90"/>
    </location>
</feature>
<dbReference type="GO" id="GO:0005886">
    <property type="term" value="C:plasma membrane"/>
    <property type="evidence" value="ECO:0007669"/>
    <property type="project" value="UniProtKB-SubCell"/>
</dbReference>
<dbReference type="InterPro" id="IPR001123">
    <property type="entry name" value="LeuE-type"/>
</dbReference>
<evidence type="ECO:0000256" key="4">
    <source>
        <dbReference type="ARBA" id="ARBA00022989"/>
    </source>
</evidence>
<dbReference type="GO" id="GO:0015171">
    <property type="term" value="F:amino acid transmembrane transporter activity"/>
    <property type="evidence" value="ECO:0007669"/>
    <property type="project" value="TreeGrafter"/>
</dbReference>
<sequence>MHPNLISLMLFCFVTSCTPGPNNILASYSSFNFGIKKTFPHMMGVALGYTSMITILDIGLILPFKKYPIIQDVLKVLGSIFLIYLAYKISFSKSNSGNLVNNPVKFLESYFFQFINPKGVSVAIITIVTFVDSTNYYLMHSL</sequence>
<evidence type="ECO:0000256" key="3">
    <source>
        <dbReference type="ARBA" id="ARBA00022692"/>
    </source>
</evidence>
<feature type="transmembrane region" description="Helical" evidence="6">
    <location>
        <begin position="110"/>
        <end position="131"/>
    </location>
</feature>
<evidence type="ECO:0000256" key="6">
    <source>
        <dbReference type="SAM" id="Phobius"/>
    </source>
</evidence>
<keyword evidence="5 6" id="KW-0472">Membrane</keyword>
<evidence type="ECO:0000256" key="5">
    <source>
        <dbReference type="ARBA" id="ARBA00023136"/>
    </source>
</evidence>
<protein>
    <recommendedName>
        <fullName evidence="8">Lysine transporter LysE</fullName>
    </recommendedName>
</protein>